<keyword evidence="1" id="KW-1133">Transmembrane helix</keyword>
<organism evidence="2 3">
    <name type="scientific">Thermococcus siculi</name>
    <dbReference type="NCBI Taxonomy" id="72803"/>
    <lineage>
        <taxon>Archaea</taxon>
        <taxon>Methanobacteriati</taxon>
        <taxon>Methanobacteriota</taxon>
        <taxon>Thermococci</taxon>
        <taxon>Thermococcales</taxon>
        <taxon>Thermococcaceae</taxon>
        <taxon>Thermococcus</taxon>
    </lineage>
</organism>
<evidence type="ECO:0000313" key="2">
    <source>
        <dbReference type="EMBL" id="ASJ09272.1"/>
    </source>
</evidence>
<evidence type="ECO:0000256" key="1">
    <source>
        <dbReference type="SAM" id="Phobius"/>
    </source>
</evidence>
<gene>
    <name evidence="2" type="ORF">A3L11_08535</name>
</gene>
<feature type="transmembrane region" description="Helical" evidence="1">
    <location>
        <begin position="234"/>
        <end position="252"/>
    </location>
</feature>
<feature type="transmembrane region" description="Helical" evidence="1">
    <location>
        <begin position="357"/>
        <end position="373"/>
    </location>
</feature>
<feature type="transmembrane region" description="Helical" evidence="1">
    <location>
        <begin position="12"/>
        <end position="28"/>
    </location>
</feature>
<dbReference type="GeneID" id="33318277"/>
<accession>A0A2Z2MLM1</accession>
<protein>
    <submittedName>
        <fullName evidence="2">Uncharacterized protein</fullName>
    </submittedName>
</protein>
<dbReference type="Proteomes" id="UP000250125">
    <property type="component" value="Chromosome"/>
</dbReference>
<feature type="transmembrane region" description="Helical" evidence="1">
    <location>
        <begin position="79"/>
        <end position="96"/>
    </location>
</feature>
<feature type="transmembrane region" description="Helical" evidence="1">
    <location>
        <begin position="329"/>
        <end position="350"/>
    </location>
</feature>
<proteinExistence type="predicted"/>
<feature type="transmembrane region" description="Helical" evidence="1">
    <location>
        <begin position="393"/>
        <end position="413"/>
    </location>
</feature>
<feature type="transmembrane region" description="Helical" evidence="1">
    <location>
        <begin position="193"/>
        <end position="213"/>
    </location>
</feature>
<feature type="transmembrane region" description="Helical" evidence="1">
    <location>
        <begin position="103"/>
        <end position="122"/>
    </location>
</feature>
<dbReference type="KEGG" id="tsl:A3L11_08535"/>
<keyword evidence="3" id="KW-1185">Reference proteome</keyword>
<evidence type="ECO:0000313" key="3">
    <source>
        <dbReference type="Proteomes" id="UP000250125"/>
    </source>
</evidence>
<dbReference type="EMBL" id="CP015103">
    <property type="protein sequence ID" value="ASJ09272.1"/>
    <property type="molecule type" value="Genomic_DNA"/>
</dbReference>
<feature type="transmembrane region" description="Helical" evidence="1">
    <location>
        <begin position="288"/>
        <end position="309"/>
    </location>
</feature>
<feature type="transmembrane region" description="Helical" evidence="1">
    <location>
        <begin position="258"/>
        <end position="281"/>
    </location>
</feature>
<keyword evidence="1" id="KW-0812">Transmembrane</keyword>
<sequence>MEWVGVFNGFRKGLGFVLLLSASLYFLADVASTDGWSFVQVLGLILLLFAWTDYMSLIIYPAFGMVALGAFFLGNLDGLFSSLPMLALFTLFAALLSTDRERWAFRVFLLSIPVAFISSYLWEESSPVSWAMVGLMLGYVENAVVEEMAEGDVYILALYFMALGPLGFIPFALQRPLGILLYSIETEEGILYPVGPGTFVVSVPILVTIKSLVSSGSLPGWLFFAHQQGIPNSTAVLIGGAIGLYIATHYFLDVESLLGAMAGLSVGIITFVLIGLIALFLGDHGHTIASIVLFIFAFFYSIGAAYWAFDAFSKLHYHGGSSIDPMMMAFGSLAGAIALAMLFMLLSWGLFQSVPGVIPSTTGLAIVGMLYLYTGRKLIVDENGKTNWMWSSLYVLAGFLAGFLAGIPLGVFLEWL</sequence>
<feature type="transmembrane region" description="Helical" evidence="1">
    <location>
        <begin position="34"/>
        <end position="50"/>
    </location>
</feature>
<dbReference type="AlphaFoldDB" id="A0A2Z2MLM1"/>
<feature type="transmembrane region" description="Helical" evidence="1">
    <location>
        <begin position="128"/>
        <end position="145"/>
    </location>
</feature>
<feature type="transmembrane region" description="Helical" evidence="1">
    <location>
        <begin position="152"/>
        <end position="173"/>
    </location>
</feature>
<dbReference type="RefSeq" id="WP_088856504.1">
    <property type="nucleotide sequence ID" value="NZ_CP015103.1"/>
</dbReference>
<keyword evidence="1" id="KW-0472">Membrane</keyword>
<name>A0A2Z2MLM1_9EURY</name>
<dbReference type="OrthoDB" id="102015at2157"/>
<reference evidence="2 3" key="1">
    <citation type="submission" date="2016-04" db="EMBL/GenBank/DDBJ databases">
        <title>Complete genome sequence of Thermococcus siculi type strain RG-20.</title>
        <authorList>
            <person name="Oger P.M."/>
        </authorList>
    </citation>
    <scope>NUCLEOTIDE SEQUENCE [LARGE SCALE GENOMIC DNA]</scope>
    <source>
        <strain evidence="2 3">RG-20</strain>
    </source>
</reference>
<feature type="transmembrane region" description="Helical" evidence="1">
    <location>
        <begin position="57"/>
        <end position="73"/>
    </location>
</feature>